<dbReference type="Proteomes" id="UP000470470">
    <property type="component" value="Unassembled WGS sequence"/>
</dbReference>
<evidence type="ECO:0008006" key="4">
    <source>
        <dbReference type="Google" id="ProtNLM"/>
    </source>
</evidence>
<reference evidence="2 3" key="1">
    <citation type="submission" date="2020-02" db="EMBL/GenBank/DDBJ databases">
        <title>The whole genome sequence of CPCC 205119.</title>
        <authorList>
            <person name="Jiang Z."/>
        </authorList>
    </citation>
    <scope>NUCLEOTIDE SEQUENCE [LARGE SCALE GENOMIC DNA]</scope>
    <source>
        <strain evidence="2 3">CPCC 205119</strain>
    </source>
</reference>
<accession>A0A7K3WGM2</accession>
<evidence type="ECO:0000313" key="3">
    <source>
        <dbReference type="Proteomes" id="UP000470470"/>
    </source>
</evidence>
<organism evidence="2 3">
    <name type="scientific">Goekera deserti</name>
    <dbReference type="NCBI Taxonomy" id="2497753"/>
    <lineage>
        <taxon>Bacteria</taxon>
        <taxon>Bacillati</taxon>
        <taxon>Actinomycetota</taxon>
        <taxon>Actinomycetes</taxon>
        <taxon>Geodermatophilales</taxon>
        <taxon>Geodermatophilaceae</taxon>
        <taxon>Goekera</taxon>
    </lineage>
</organism>
<evidence type="ECO:0000256" key="1">
    <source>
        <dbReference type="SAM" id="Phobius"/>
    </source>
</evidence>
<keyword evidence="1" id="KW-1133">Transmembrane helix</keyword>
<dbReference type="EMBL" id="JAAGWK010000024">
    <property type="protein sequence ID" value="NEL55594.1"/>
    <property type="molecule type" value="Genomic_DNA"/>
</dbReference>
<name>A0A7K3WGM2_9ACTN</name>
<evidence type="ECO:0000313" key="2">
    <source>
        <dbReference type="EMBL" id="NEL55594.1"/>
    </source>
</evidence>
<proteinExistence type="predicted"/>
<feature type="transmembrane region" description="Helical" evidence="1">
    <location>
        <begin position="290"/>
        <end position="307"/>
    </location>
</feature>
<sequence length="321" mass="33318">MTSTPPPRPHRRAVGQLLLGLVPLVVVGLVLTVVLVLRLGDAQAPLSAATRTATATVTASGTAPDGRGVDVTFTDADGRERPGRLVLDRPQAVPTGNQVTVAYAPGPPPSGPQTVYADGDAAHGAVGDVVFGLVLVPLVTAAAAAVTGLRVLGRRRLRRAPATRVPATHFTVRRGLLVRSWLELDTPRGLRWLPVHWAPELAALPPDTRVEVRGDPGAGRVVLPVVAGAELWPSGRLRPAPPRGELNAPPPRTDAARFAGLARQARGDAVVPVLAPVLGLLWAYVDDSGVAGFVVASALAAALLFWVQQFLGSSPALPAVD</sequence>
<feature type="transmembrane region" description="Helical" evidence="1">
    <location>
        <begin position="17"/>
        <end position="37"/>
    </location>
</feature>
<comment type="caution">
    <text evidence="2">The sequence shown here is derived from an EMBL/GenBank/DDBJ whole genome shotgun (WGS) entry which is preliminary data.</text>
</comment>
<dbReference type="AlphaFoldDB" id="A0A7K3WGM2"/>
<protein>
    <recommendedName>
        <fullName evidence="4">DUF3592 domain-containing protein</fullName>
    </recommendedName>
</protein>
<dbReference type="RefSeq" id="WP_152730891.1">
    <property type="nucleotide sequence ID" value="NZ_JAABOZ010000004.1"/>
</dbReference>
<keyword evidence="3" id="KW-1185">Reference proteome</keyword>
<keyword evidence="1" id="KW-0812">Transmembrane</keyword>
<gene>
    <name evidence="2" type="ORF">G1H19_16545</name>
</gene>
<keyword evidence="1" id="KW-0472">Membrane</keyword>
<feature type="transmembrane region" description="Helical" evidence="1">
    <location>
        <begin position="129"/>
        <end position="152"/>
    </location>
</feature>